<gene>
    <name evidence="3" type="ORF">FHS65_001606</name>
</gene>
<dbReference type="InterPro" id="IPR001466">
    <property type="entry name" value="Beta-lactam-related"/>
</dbReference>
<feature type="chain" id="PRO_5030686711" evidence="1">
    <location>
        <begin position="21"/>
        <end position="405"/>
    </location>
</feature>
<sequence>MRPLPILAGLAALAVLISSAWTVTSRTDTGQDEAEAVSGPVVRARPPVVVVEHLPQLKASLDDLAARDRFTGAVLVARGDQVLFRQVYGMADREAGRPFELDTPLRLASVSKMFTATAILRLQDEGVLSVGDPVCDWITDCPEAWADIRIGHLISHQSGIPDLMARPGWGTRRVTPATLDELTRDSALYNLQFEPGTDLRYNNAGFNLAAAVVEAATGVPFQTYLDQTFFEPLGMTRTGHDALPDLAMGYAHFPAGITPQPEANVSIIPGAGALSSTMDDLLAWAWALHRGGLLSPEAYAALIADHAPVDTPDERRGGPRRHWGYGLFSRALGQQVEPAFDDRQIYHTGSWSGFRNMVVWQPDAGIVVIVLSNNYHRREEVFLISQQAVAEALGRPFPERLAPRT</sequence>
<evidence type="ECO:0000313" key="4">
    <source>
        <dbReference type="Proteomes" id="UP000548978"/>
    </source>
</evidence>
<feature type="signal peptide" evidence="1">
    <location>
        <begin position="1"/>
        <end position="20"/>
    </location>
</feature>
<evidence type="ECO:0000313" key="3">
    <source>
        <dbReference type="EMBL" id="MBB5660853.1"/>
    </source>
</evidence>
<dbReference type="AlphaFoldDB" id="A0A7W9A436"/>
<dbReference type="OrthoDB" id="113033at2"/>
<evidence type="ECO:0000256" key="1">
    <source>
        <dbReference type="SAM" id="SignalP"/>
    </source>
</evidence>
<organism evidence="3 4">
    <name type="scientific">Brevundimonas halotolerans</name>
    <dbReference type="NCBI Taxonomy" id="69670"/>
    <lineage>
        <taxon>Bacteria</taxon>
        <taxon>Pseudomonadati</taxon>
        <taxon>Pseudomonadota</taxon>
        <taxon>Alphaproteobacteria</taxon>
        <taxon>Caulobacterales</taxon>
        <taxon>Caulobacteraceae</taxon>
        <taxon>Brevundimonas</taxon>
    </lineage>
</organism>
<dbReference type="Pfam" id="PF00144">
    <property type="entry name" value="Beta-lactamase"/>
    <property type="match status" value="1"/>
</dbReference>
<name>A0A7W9A436_9CAUL</name>
<keyword evidence="1" id="KW-0732">Signal</keyword>
<proteinExistence type="predicted"/>
<dbReference type="EMBL" id="JACIJB010000006">
    <property type="protein sequence ID" value="MBB5660853.1"/>
    <property type="molecule type" value="Genomic_DNA"/>
</dbReference>
<keyword evidence="4" id="KW-1185">Reference proteome</keyword>
<dbReference type="RefSeq" id="WP_123286956.1">
    <property type="nucleotide sequence ID" value="NZ_JACIJB010000006.1"/>
</dbReference>
<dbReference type="SUPFAM" id="SSF56601">
    <property type="entry name" value="beta-lactamase/transpeptidase-like"/>
    <property type="match status" value="1"/>
</dbReference>
<accession>A0A7W9A436</accession>
<dbReference type="Proteomes" id="UP000548978">
    <property type="component" value="Unassembled WGS sequence"/>
</dbReference>
<comment type="caution">
    <text evidence="3">The sequence shown here is derived from an EMBL/GenBank/DDBJ whole genome shotgun (WGS) entry which is preliminary data.</text>
</comment>
<dbReference type="PANTHER" id="PTHR46825:SF9">
    <property type="entry name" value="BETA-LACTAMASE-RELATED DOMAIN-CONTAINING PROTEIN"/>
    <property type="match status" value="1"/>
</dbReference>
<feature type="domain" description="Beta-lactamase-related" evidence="2">
    <location>
        <begin position="65"/>
        <end position="377"/>
    </location>
</feature>
<dbReference type="InterPro" id="IPR050491">
    <property type="entry name" value="AmpC-like"/>
</dbReference>
<protein>
    <submittedName>
        <fullName evidence="3">CubicO group peptidase (Beta-lactamase class C family)</fullName>
    </submittedName>
</protein>
<evidence type="ECO:0000259" key="2">
    <source>
        <dbReference type="Pfam" id="PF00144"/>
    </source>
</evidence>
<dbReference type="InterPro" id="IPR012338">
    <property type="entry name" value="Beta-lactam/transpept-like"/>
</dbReference>
<reference evidence="3 4" key="1">
    <citation type="submission" date="2020-08" db="EMBL/GenBank/DDBJ databases">
        <title>Genomic Encyclopedia of Type Strains, Phase IV (KMG-IV): sequencing the most valuable type-strain genomes for metagenomic binning, comparative biology and taxonomic classification.</title>
        <authorList>
            <person name="Goeker M."/>
        </authorList>
    </citation>
    <scope>NUCLEOTIDE SEQUENCE [LARGE SCALE GENOMIC DNA]</scope>
    <source>
        <strain evidence="3 4">DSM 24448</strain>
    </source>
</reference>
<dbReference type="PANTHER" id="PTHR46825">
    <property type="entry name" value="D-ALANYL-D-ALANINE-CARBOXYPEPTIDASE/ENDOPEPTIDASE AMPH"/>
    <property type="match status" value="1"/>
</dbReference>
<dbReference type="Gene3D" id="3.40.710.10">
    <property type="entry name" value="DD-peptidase/beta-lactamase superfamily"/>
    <property type="match status" value="1"/>
</dbReference>